<dbReference type="STRING" id="157652.A0A371GQC2"/>
<dbReference type="GO" id="GO:0004674">
    <property type="term" value="F:protein serine/threonine kinase activity"/>
    <property type="evidence" value="ECO:0007669"/>
    <property type="project" value="UniProtKB-KW"/>
</dbReference>
<dbReference type="Pfam" id="PF07714">
    <property type="entry name" value="PK_Tyr_Ser-Thr"/>
    <property type="match status" value="1"/>
</dbReference>
<dbReference type="GO" id="GO:0016020">
    <property type="term" value="C:membrane"/>
    <property type="evidence" value="ECO:0007669"/>
    <property type="project" value="UniProtKB-SubCell"/>
</dbReference>
<evidence type="ECO:0000256" key="6">
    <source>
        <dbReference type="ARBA" id="ARBA00022741"/>
    </source>
</evidence>
<dbReference type="PROSITE" id="PS50011">
    <property type="entry name" value="PROTEIN_KINASE_DOM"/>
    <property type="match status" value="1"/>
</dbReference>
<dbReference type="SMART" id="SM00220">
    <property type="entry name" value="S_TKc"/>
    <property type="match status" value="1"/>
</dbReference>
<accession>A0A371GQC2</accession>
<keyword evidence="5" id="KW-0732">Signal</keyword>
<evidence type="ECO:0000256" key="4">
    <source>
        <dbReference type="ARBA" id="ARBA00022692"/>
    </source>
</evidence>
<dbReference type="OrthoDB" id="4062651at2759"/>
<dbReference type="InterPro" id="IPR001245">
    <property type="entry name" value="Ser-Thr/Tyr_kinase_cat_dom"/>
</dbReference>
<dbReference type="InterPro" id="IPR000719">
    <property type="entry name" value="Prot_kinase_dom"/>
</dbReference>
<dbReference type="Gene3D" id="1.10.510.10">
    <property type="entry name" value="Transferase(Phosphotransferase) domain 1"/>
    <property type="match status" value="2"/>
</dbReference>
<evidence type="ECO:0000256" key="12">
    <source>
        <dbReference type="PROSITE-ProRule" id="PRU10141"/>
    </source>
</evidence>
<dbReference type="InterPro" id="IPR011009">
    <property type="entry name" value="Kinase-like_dom_sf"/>
</dbReference>
<dbReference type="AlphaFoldDB" id="A0A371GQC2"/>
<evidence type="ECO:0000256" key="2">
    <source>
        <dbReference type="ARBA" id="ARBA00022527"/>
    </source>
</evidence>
<dbReference type="EMBL" id="QJKJ01004790">
    <property type="protein sequence ID" value="RDX92749.1"/>
    <property type="molecule type" value="Genomic_DNA"/>
</dbReference>
<evidence type="ECO:0000256" key="10">
    <source>
        <dbReference type="ARBA" id="ARBA00023136"/>
    </source>
</evidence>
<keyword evidence="2" id="KW-0723">Serine/threonine-protein kinase</keyword>
<comment type="caution">
    <text evidence="14">The sequence shown here is derived from an EMBL/GenBank/DDBJ whole genome shotgun (WGS) entry which is preliminary data.</text>
</comment>
<dbReference type="GO" id="GO:0005524">
    <property type="term" value="F:ATP binding"/>
    <property type="evidence" value="ECO:0007669"/>
    <property type="project" value="UniProtKB-UniRule"/>
</dbReference>
<keyword evidence="7 14" id="KW-0418">Kinase</keyword>
<dbReference type="InterPro" id="IPR017441">
    <property type="entry name" value="Protein_kinase_ATP_BS"/>
</dbReference>
<keyword evidence="3" id="KW-0808">Transferase</keyword>
<feature type="domain" description="Protein kinase" evidence="13">
    <location>
        <begin position="314"/>
        <end position="599"/>
    </location>
</feature>
<evidence type="ECO:0000313" key="15">
    <source>
        <dbReference type="Proteomes" id="UP000257109"/>
    </source>
</evidence>
<keyword evidence="8 12" id="KW-0067">ATP-binding</keyword>
<evidence type="ECO:0000256" key="8">
    <source>
        <dbReference type="ARBA" id="ARBA00022840"/>
    </source>
</evidence>
<proteinExistence type="predicted"/>
<name>A0A371GQC2_MUCPR</name>
<evidence type="ECO:0000259" key="13">
    <source>
        <dbReference type="PROSITE" id="PS50011"/>
    </source>
</evidence>
<feature type="non-terminal residue" evidence="14">
    <location>
        <position position="1"/>
    </location>
</feature>
<dbReference type="Gene3D" id="3.30.200.20">
    <property type="entry name" value="Phosphorylase Kinase, domain 1"/>
    <property type="match status" value="1"/>
</dbReference>
<dbReference type="InterPro" id="IPR008271">
    <property type="entry name" value="Ser/Thr_kinase_AS"/>
</dbReference>
<evidence type="ECO:0000256" key="3">
    <source>
        <dbReference type="ARBA" id="ARBA00022679"/>
    </source>
</evidence>
<sequence>MATAQMPTRKLTPDSQFMTFTMDKFLIEMEREKSIRFTGLQLKTTLTCWGQESIREFFSDGTIVAVKVLHGRSDKKIEEQFMDQVGTIGKVQYFNLRWFMNTWGMALLTSMFHENKTLGFERLHETVMFMRRNLDIELLESQRFPMWVWRRFEGGEFEELIVAYGIEEKNKEVTDRMVNVALSCVQNRPDSRPKISDVVKMLEGSVEVPKPLNPFQQFMDANFTAHPVQVPLTYTTDSGSSVVATDSSIIHATPIVVAVVVKVVIIIYVCQKRNNVHSRSDSQFMTLTMDKFLNDMEREKPIRFTDQQLRIATCNYSNLLGSGGFGAVYKGDFGNGTLVAVKVLHGSSDKKIEEQLMAEMGTIGRIHHFNLVRLYGFCFERNLIALVYEYMGNGSLDRYLFHEKNALGYEKLHEIAVGTARGIAYLHEECQQRIIHYDIKPGNILLDRNFNPKVADFGLAKLCNRENTHLSMTSGRGTPGYVAPELWMPNFPVTHKCDVYSFGMLLFEIIGRRRNLDIKLAESQEWFPMWVWKKIDTGLPQELIIDCEIEKISEDIVERMAKVALWCVQCRPELRPIMSVVVKMLEGSVEIPEPMNPFQHLMGGTFVVHPVQVSQTSISSGSSVMVTDSSIVCATPIMRKYEIELASTNILVAKWLSH</sequence>
<dbReference type="PANTHER" id="PTHR27009">
    <property type="entry name" value="RUST RESISTANCE KINASE LR10-RELATED"/>
    <property type="match status" value="1"/>
</dbReference>
<protein>
    <submittedName>
        <fullName evidence="14">Rust resistance kinase Lr10</fullName>
    </submittedName>
</protein>
<keyword evidence="4" id="KW-0812">Transmembrane</keyword>
<evidence type="ECO:0000256" key="5">
    <source>
        <dbReference type="ARBA" id="ARBA00022729"/>
    </source>
</evidence>
<evidence type="ECO:0000256" key="9">
    <source>
        <dbReference type="ARBA" id="ARBA00022989"/>
    </source>
</evidence>
<keyword evidence="15" id="KW-1185">Reference proteome</keyword>
<keyword evidence="9" id="KW-1133">Transmembrane helix</keyword>
<comment type="subcellular location">
    <subcellularLocation>
        <location evidence="1">Membrane</location>
        <topology evidence="1">Single-pass type I membrane protein</topology>
    </subcellularLocation>
</comment>
<keyword evidence="10" id="KW-0472">Membrane</keyword>
<reference evidence="14" key="1">
    <citation type="submission" date="2018-05" db="EMBL/GenBank/DDBJ databases">
        <title>Draft genome of Mucuna pruriens seed.</title>
        <authorList>
            <person name="Nnadi N.E."/>
            <person name="Vos R."/>
            <person name="Hasami M.H."/>
            <person name="Devisetty U.K."/>
            <person name="Aguiy J.C."/>
        </authorList>
    </citation>
    <scope>NUCLEOTIDE SEQUENCE [LARGE SCALE GENOMIC DNA]</scope>
    <source>
        <strain evidence="14">JCA_2017</strain>
    </source>
</reference>
<dbReference type="SUPFAM" id="SSF56112">
    <property type="entry name" value="Protein kinase-like (PK-like)"/>
    <property type="match status" value="1"/>
</dbReference>
<keyword evidence="11" id="KW-0325">Glycoprotein</keyword>
<organism evidence="14 15">
    <name type="scientific">Mucuna pruriens</name>
    <name type="common">Velvet bean</name>
    <name type="synonym">Dolichos pruriens</name>
    <dbReference type="NCBI Taxonomy" id="157652"/>
    <lineage>
        <taxon>Eukaryota</taxon>
        <taxon>Viridiplantae</taxon>
        <taxon>Streptophyta</taxon>
        <taxon>Embryophyta</taxon>
        <taxon>Tracheophyta</taxon>
        <taxon>Spermatophyta</taxon>
        <taxon>Magnoliopsida</taxon>
        <taxon>eudicotyledons</taxon>
        <taxon>Gunneridae</taxon>
        <taxon>Pentapetalae</taxon>
        <taxon>rosids</taxon>
        <taxon>fabids</taxon>
        <taxon>Fabales</taxon>
        <taxon>Fabaceae</taxon>
        <taxon>Papilionoideae</taxon>
        <taxon>50 kb inversion clade</taxon>
        <taxon>NPAAA clade</taxon>
        <taxon>indigoferoid/millettioid clade</taxon>
        <taxon>Phaseoleae</taxon>
        <taxon>Mucuna</taxon>
    </lineage>
</organism>
<evidence type="ECO:0000256" key="1">
    <source>
        <dbReference type="ARBA" id="ARBA00004479"/>
    </source>
</evidence>
<dbReference type="InterPro" id="IPR045874">
    <property type="entry name" value="LRK10/LRL21-25-like"/>
</dbReference>
<dbReference type="FunFam" id="1.10.510.10:FF:000537">
    <property type="entry name" value="Putative receptor-like protein kinase"/>
    <property type="match status" value="1"/>
</dbReference>
<evidence type="ECO:0000313" key="14">
    <source>
        <dbReference type="EMBL" id="RDX92749.1"/>
    </source>
</evidence>
<dbReference type="PROSITE" id="PS00107">
    <property type="entry name" value="PROTEIN_KINASE_ATP"/>
    <property type="match status" value="1"/>
</dbReference>
<dbReference type="Proteomes" id="UP000257109">
    <property type="component" value="Unassembled WGS sequence"/>
</dbReference>
<dbReference type="PROSITE" id="PS00108">
    <property type="entry name" value="PROTEIN_KINASE_ST"/>
    <property type="match status" value="1"/>
</dbReference>
<keyword evidence="6 12" id="KW-0547">Nucleotide-binding</keyword>
<gene>
    <name evidence="14" type="primary">LRK10</name>
    <name evidence="14" type="ORF">CR513_25076</name>
</gene>
<evidence type="ECO:0000256" key="7">
    <source>
        <dbReference type="ARBA" id="ARBA00022777"/>
    </source>
</evidence>
<feature type="binding site" evidence="12">
    <location>
        <position position="342"/>
    </location>
    <ligand>
        <name>ATP</name>
        <dbReference type="ChEBI" id="CHEBI:30616"/>
    </ligand>
</feature>
<evidence type="ECO:0000256" key="11">
    <source>
        <dbReference type="ARBA" id="ARBA00023180"/>
    </source>
</evidence>